<feature type="transmembrane region" description="Helical" evidence="2">
    <location>
        <begin position="117"/>
        <end position="139"/>
    </location>
</feature>
<dbReference type="EMBL" id="DRGM01000165">
    <property type="protein sequence ID" value="HEA17818.1"/>
    <property type="molecule type" value="Genomic_DNA"/>
</dbReference>
<comment type="caution">
    <text evidence="4">The sequence shown here is derived from an EMBL/GenBank/DDBJ whole genome shotgun (WGS) entry which is preliminary data.</text>
</comment>
<proteinExistence type="predicted"/>
<dbReference type="RefSeq" id="WP_304183534.1">
    <property type="nucleotide sequence ID" value="NZ_DRGM01000165.1"/>
</dbReference>
<dbReference type="AlphaFoldDB" id="A0A7V1D0T5"/>
<dbReference type="Proteomes" id="UP000886188">
    <property type="component" value="Unassembled WGS sequence"/>
</dbReference>
<keyword evidence="2" id="KW-0472">Membrane</keyword>
<evidence type="ECO:0000256" key="3">
    <source>
        <dbReference type="SAM" id="SignalP"/>
    </source>
</evidence>
<keyword evidence="3" id="KW-0732">Signal</keyword>
<keyword evidence="2" id="KW-1133">Transmembrane helix</keyword>
<evidence type="ECO:0000313" key="4">
    <source>
        <dbReference type="EMBL" id="HEA17818.1"/>
    </source>
</evidence>
<evidence type="ECO:0000256" key="1">
    <source>
        <dbReference type="SAM" id="Coils"/>
    </source>
</evidence>
<name>A0A7V1D0T5_9GAMM</name>
<accession>A0A7V1D0T5</accession>
<keyword evidence="1" id="KW-0175">Coiled coil</keyword>
<feature type="coiled-coil region" evidence="1">
    <location>
        <begin position="72"/>
        <end position="106"/>
    </location>
</feature>
<evidence type="ECO:0000256" key="2">
    <source>
        <dbReference type="SAM" id="Phobius"/>
    </source>
</evidence>
<keyword evidence="2" id="KW-0812">Transmembrane</keyword>
<feature type="signal peptide" evidence="3">
    <location>
        <begin position="1"/>
        <end position="21"/>
    </location>
</feature>
<feature type="chain" id="PRO_5030817621" description="Flagellar motor protein MotA" evidence="3">
    <location>
        <begin position="22"/>
        <end position="215"/>
    </location>
</feature>
<protein>
    <recommendedName>
        <fullName evidence="5">Flagellar motor protein MotA</fullName>
    </recommendedName>
</protein>
<sequence>MNRKVPLLTLVLLFIVTFLSAASAETVLQKDVSEIESTEKFHIYDSLRDKYEDRAKRDGDFALLSLKVENQRTENERDLTNLQKTINNQKDEIHSLKLLLLNIKNDEKVSFAEWSGILLASVAIILTVLGLVIAVFSFFGYKKMINSAEETARIKAEEIILSKIHETTESELIKLFEGNKLDQVLTNAAAKVIYRGIGRPSDSYLNSNEEETDNL</sequence>
<evidence type="ECO:0008006" key="5">
    <source>
        <dbReference type="Google" id="ProtNLM"/>
    </source>
</evidence>
<organism evidence="4">
    <name type="scientific">Pseudoalteromonas prydzensis</name>
    <dbReference type="NCBI Taxonomy" id="182141"/>
    <lineage>
        <taxon>Bacteria</taxon>
        <taxon>Pseudomonadati</taxon>
        <taxon>Pseudomonadota</taxon>
        <taxon>Gammaproteobacteria</taxon>
        <taxon>Alteromonadales</taxon>
        <taxon>Pseudoalteromonadaceae</taxon>
        <taxon>Pseudoalteromonas</taxon>
    </lineage>
</organism>
<reference evidence="4" key="1">
    <citation type="journal article" date="2020" name="mSystems">
        <title>Genome- and Community-Level Interaction Insights into Carbon Utilization and Element Cycling Functions of Hydrothermarchaeota in Hydrothermal Sediment.</title>
        <authorList>
            <person name="Zhou Z."/>
            <person name="Liu Y."/>
            <person name="Xu W."/>
            <person name="Pan J."/>
            <person name="Luo Z.H."/>
            <person name="Li M."/>
        </authorList>
    </citation>
    <scope>NUCLEOTIDE SEQUENCE [LARGE SCALE GENOMIC DNA]</scope>
    <source>
        <strain evidence="4">HyVt-346</strain>
    </source>
</reference>
<gene>
    <name evidence="4" type="ORF">ENH88_15520</name>
</gene>